<dbReference type="GO" id="GO:0005524">
    <property type="term" value="F:ATP binding"/>
    <property type="evidence" value="ECO:0007669"/>
    <property type="project" value="UniProtKB-KW"/>
</dbReference>
<evidence type="ECO:0000256" key="4">
    <source>
        <dbReference type="ARBA" id="ARBA00022553"/>
    </source>
</evidence>
<dbReference type="EC" id="2.7.13.3" evidence="3"/>
<keyword evidence="6" id="KW-0812">Transmembrane</keyword>
<dbReference type="Pfam" id="PF02518">
    <property type="entry name" value="HATPase_c"/>
    <property type="match status" value="1"/>
</dbReference>
<evidence type="ECO:0000256" key="5">
    <source>
        <dbReference type="ARBA" id="ARBA00022679"/>
    </source>
</evidence>
<gene>
    <name evidence="15" type="ORF">SAMN05192563_1024127</name>
</gene>
<dbReference type="PROSITE" id="PS50109">
    <property type="entry name" value="HIS_KIN"/>
    <property type="match status" value="1"/>
</dbReference>
<comment type="catalytic activity">
    <reaction evidence="1">
        <text>ATP + protein L-histidine = ADP + protein N-phospho-L-histidine.</text>
        <dbReference type="EC" id="2.7.13.3"/>
    </reaction>
</comment>
<keyword evidence="4" id="KW-0597">Phosphoprotein</keyword>
<protein>
    <recommendedName>
        <fullName evidence="3">histidine kinase</fullName>
        <ecNumber evidence="3">2.7.13.3</ecNumber>
    </recommendedName>
</protein>
<dbReference type="Proteomes" id="UP000198844">
    <property type="component" value="Unassembled WGS sequence"/>
</dbReference>
<keyword evidence="11" id="KW-0902">Two-component regulatory system</keyword>
<dbReference type="CDD" id="cd00075">
    <property type="entry name" value="HATPase"/>
    <property type="match status" value="1"/>
</dbReference>
<evidence type="ECO:0000256" key="6">
    <source>
        <dbReference type="ARBA" id="ARBA00022692"/>
    </source>
</evidence>
<feature type="coiled-coil region" evidence="13">
    <location>
        <begin position="235"/>
        <end position="278"/>
    </location>
</feature>
<dbReference type="Pfam" id="PF08521">
    <property type="entry name" value="2CSK_N"/>
    <property type="match status" value="1"/>
</dbReference>
<dbReference type="InterPro" id="IPR050428">
    <property type="entry name" value="TCS_sensor_his_kinase"/>
</dbReference>
<dbReference type="InterPro" id="IPR036890">
    <property type="entry name" value="HATPase_C_sf"/>
</dbReference>
<evidence type="ECO:0000256" key="12">
    <source>
        <dbReference type="ARBA" id="ARBA00023136"/>
    </source>
</evidence>
<keyword evidence="5" id="KW-0808">Transferase</keyword>
<dbReference type="AlphaFoldDB" id="A0A1I7EJG7"/>
<dbReference type="PANTHER" id="PTHR45436:SF14">
    <property type="entry name" value="SENSOR PROTEIN QSEC"/>
    <property type="match status" value="1"/>
</dbReference>
<evidence type="ECO:0000256" key="10">
    <source>
        <dbReference type="ARBA" id="ARBA00022989"/>
    </source>
</evidence>
<dbReference type="Gene3D" id="1.10.287.130">
    <property type="match status" value="1"/>
</dbReference>
<dbReference type="Pfam" id="PF00512">
    <property type="entry name" value="HisKA"/>
    <property type="match status" value="1"/>
</dbReference>
<reference evidence="15 16" key="1">
    <citation type="submission" date="2016-10" db="EMBL/GenBank/DDBJ databases">
        <authorList>
            <person name="de Groot N.N."/>
        </authorList>
    </citation>
    <scope>NUCLEOTIDE SEQUENCE [LARGE SCALE GENOMIC DNA]</scope>
    <source>
        <strain evidence="15 16">LMG 27731</strain>
    </source>
</reference>
<dbReference type="InterPro" id="IPR003594">
    <property type="entry name" value="HATPase_dom"/>
</dbReference>
<evidence type="ECO:0000256" key="11">
    <source>
        <dbReference type="ARBA" id="ARBA00023012"/>
    </source>
</evidence>
<dbReference type="GO" id="GO:0005886">
    <property type="term" value="C:plasma membrane"/>
    <property type="evidence" value="ECO:0007669"/>
    <property type="project" value="TreeGrafter"/>
</dbReference>
<organism evidence="15 16">
    <name type="scientific">Paraburkholderia aspalathi</name>
    <dbReference type="NCBI Taxonomy" id="1324617"/>
    <lineage>
        <taxon>Bacteria</taxon>
        <taxon>Pseudomonadati</taxon>
        <taxon>Pseudomonadota</taxon>
        <taxon>Betaproteobacteria</taxon>
        <taxon>Burkholderiales</taxon>
        <taxon>Burkholderiaceae</taxon>
        <taxon>Paraburkholderia</taxon>
    </lineage>
</organism>
<dbReference type="OrthoDB" id="8554694at2"/>
<dbReference type="CDD" id="cd00082">
    <property type="entry name" value="HisKA"/>
    <property type="match status" value="1"/>
</dbReference>
<sequence>MRSVRTQLLVGLILGLGAMSALAGYGIFRSALEEANELFDYELRTVAISLPQSVADTKLANKESGDFEGLQDDRVVIQIWDTSNLLTYESLPSVKLPRQHAGFQSTEVGERHYRVFGLQQASRFVQVGQPMSVRDDSALTQASRTLWPLLAILPLEIALVLLVVKRALRPVTVISRSLAARSIETLAPIDMANAIPTEVEPLVEALNDLLVRLDRALQAQRVFVADAAHELRTPLTALKLQIQVARRDHAKLSDEDLLRKLEDRVNRAIHLVQQLLTLAREDAEASARAGNADLRRVATQVVGELSVLAEHKGIDIGLECTGPAAMESRIVVKGDETSLTTMVTNLVDNAIRYTPPGGRVDVRLYTNDAEVTLEVVDDGPGIPAADLERVLDRFYRAGNTTGQGSGLGLAIAAKVAAKHHAGFSVVNRTSGHGLKVSVSGLRRAPVDNPAVAARSSSARLEPGWRTHT</sequence>
<dbReference type="PANTHER" id="PTHR45436">
    <property type="entry name" value="SENSOR HISTIDINE KINASE YKOH"/>
    <property type="match status" value="1"/>
</dbReference>
<dbReference type="Gene3D" id="3.30.565.10">
    <property type="entry name" value="Histidine kinase-like ATPase, C-terminal domain"/>
    <property type="match status" value="1"/>
</dbReference>
<dbReference type="InterPro" id="IPR005467">
    <property type="entry name" value="His_kinase_dom"/>
</dbReference>
<keyword evidence="12" id="KW-0472">Membrane</keyword>
<dbReference type="InterPro" id="IPR013727">
    <property type="entry name" value="2CSK_N"/>
</dbReference>
<dbReference type="EMBL" id="FPBH01000024">
    <property type="protein sequence ID" value="SFU24057.1"/>
    <property type="molecule type" value="Genomic_DNA"/>
</dbReference>
<evidence type="ECO:0000256" key="8">
    <source>
        <dbReference type="ARBA" id="ARBA00022777"/>
    </source>
</evidence>
<keyword evidence="9" id="KW-0067">ATP-binding</keyword>
<evidence type="ECO:0000256" key="2">
    <source>
        <dbReference type="ARBA" id="ARBA00004141"/>
    </source>
</evidence>
<keyword evidence="13" id="KW-0175">Coiled coil</keyword>
<dbReference type="SUPFAM" id="SSF55874">
    <property type="entry name" value="ATPase domain of HSP90 chaperone/DNA topoisomerase II/histidine kinase"/>
    <property type="match status" value="1"/>
</dbReference>
<dbReference type="SUPFAM" id="SSF47384">
    <property type="entry name" value="Homodimeric domain of signal transducing histidine kinase"/>
    <property type="match status" value="1"/>
</dbReference>
<evidence type="ECO:0000313" key="16">
    <source>
        <dbReference type="Proteomes" id="UP000198844"/>
    </source>
</evidence>
<dbReference type="InterPro" id="IPR036097">
    <property type="entry name" value="HisK_dim/P_sf"/>
</dbReference>
<dbReference type="InterPro" id="IPR003661">
    <property type="entry name" value="HisK_dim/P_dom"/>
</dbReference>
<name>A0A1I7EJG7_9BURK</name>
<evidence type="ECO:0000256" key="9">
    <source>
        <dbReference type="ARBA" id="ARBA00022840"/>
    </source>
</evidence>
<keyword evidence="8 15" id="KW-0418">Kinase</keyword>
<evidence type="ECO:0000256" key="3">
    <source>
        <dbReference type="ARBA" id="ARBA00012438"/>
    </source>
</evidence>
<evidence type="ECO:0000259" key="14">
    <source>
        <dbReference type="PROSITE" id="PS50109"/>
    </source>
</evidence>
<dbReference type="PRINTS" id="PR00344">
    <property type="entry name" value="BCTRLSENSOR"/>
</dbReference>
<evidence type="ECO:0000256" key="1">
    <source>
        <dbReference type="ARBA" id="ARBA00000085"/>
    </source>
</evidence>
<proteinExistence type="predicted"/>
<keyword evidence="10" id="KW-1133">Transmembrane helix</keyword>
<evidence type="ECO:0000256" key="13">
    <source>
        <dbReference type="SAM" id="Coils"/>
    </source>
</evidence>
<feature type="domain" description="Histidine kinase" evidence="14">
    <location>
        <begin position="226"/>
        <end position="439"/>
    </location>
</feature>
<evidence type="ECO:0000313" key="15">
    <source>
        <dbReference type="EMBL" id="SFU24057.1"/>
    </source>
</evidence>
<comment type="subcellular location">
    <subcellularLocation>
        <location evidence="2">Membrane</location>
        <topology evidence="2">Multi-pass membrane protein</topology>
    </subcellularLocation>
</comment>
<dbReference type="InterPro" id="IPR004358">
    <property type="entry name" value="Sig_transdc_His_kin-like_C"/>
</dbReference>
<evidence type="ECO:0000256" key="7">
    <source>
        <dbReference type="ARBA" id="ARBA00022741"/>
    </source>
</evidence>
<dbReference type="SMART" id="SM00388">
    <property type="entry name" value="HisKA"/>
    <property type="match status" value="1"/>
</dbReference>
<dbReference type="SMART" id="SM00387">
    <property type="entry name" value="HATPase_c"/>
    <property type="match status" value="1"/>
</dbReference>
<dbReference type="GO" id="GO:0000155">
    <property type="term" value="F:phosphorelay sensor kinase activity"/>
    <property type="evidence" value="ECO:0007669"/>
    <property type="project" value="InterPro"/>
</dbReference>
<keyword evidence="7" id="KW-0547">Nucleotide-binding</keyword>
<accession>A0A1I7EJG7</accession>